<dbReference type="EMBL" id="QPFP01000063">
    <property type="protein sequence ID" value="TEB24787.1"/>
    <property type="molecule type" value="Genomic_DNA"/>
</dbReference>
<evidence type="ECO:0000313" key="6">
    <source>
        <dbReference type="EMBL" id="TEB24787.1"/>
    </source>
</evidence>
<dbReference type="InterPro" id="IPR009057">
    <property type="entry name" value="Homeodomain-like_sf"/>
</dbReference>
<keyword evidence="4" id="KW-0732">Signal</keyword>
<dbReference type="InterPro" id="IPR001356">
    <property type="entry name" value="HD"/>
</dbReference>
<dbReference type="GO" id="GO:0003677">
    <property type="term" value="F:DNA binding"/>
    <property type="evidence" value="ECO:0007669"/>
    <property type="project" value="UniProtKB-UniRule"/>
</dbReference>
<evidence type="ECO:0000259" key="5">
    <source>
        <dbReference type="PROSITE" id="PS50071"/>
    </source>
</evidence>
<sequence length="206" mass="22858">MYLIKTLLCTAALASIASTVLCAPIVLGDATEDLALRTDVQTSRNIYARTSDDALMGMAEPLLVREQSSDLPHPKSKYCKIRQWKKGCGIVKRSEYSEDEFTSLAARARTPAHAPTITSDQTTKLEKAWSVTHNISPNKDLLAAVTRHTGLSAAQVKDWFHTRRRQAMKLKYADSPHPLMPKLPTGPVPPKKEPSIPVRIRAEDEE</sequence>
<dbReference type="SUPFAM" id="SSF46689">
    <property type="entry name" value="Homeodomain-like"/>
    <property type="match status" value="1"/>
</dbReference>
<evidence type="ECO:0000256" key="4">
    <source>
        <dbReference type="SAM" id="SignalP"/>
    </source>
</evidence>
<keyword evidence="7" id="KW-1185">Reference proteome</keyword>
<comment type="caution">
    <text evidence="6">The sequence shown here is derived from an EMBL/GenBank/DDBJ whole genome shotgun (WGS) entry which is preliminary data.</text>
</comment>
<feature type="signal peptide" evidence="4">
    <location>
        <begin position="1"/>
        <end position="22"/>
    </location>
</feature>
<dbReference type="CDD" id="cd00086">
    <property type="entry name" value="homeodomain"/>
    <property type="match status" value="1"/>
</dbReference>
<feature type="region of interest" description="Disordered" evidence="3">
    <location>
        <begin position="171"/>
        <end position="206"/>
    </location>
</feature>
<evidence type="ECO:0000256" key="2">
    <source>
        <dbReference type="RuleBase" id="RU000682"/>
    </source>
</evidence>
<dbReference type="GO" id="GO:0005634">
    <property type="term" value="C:nucleus"/>
    <property type="evidence" value="ECO:0007669"/>
    <property type="project" value="UniProtKB-SubCell"/>
</dbReference>
<feature type="DNA-binding region" description="Homeobox" evidence="1">
    <location>
        <begin position="110"/>
        <end position="171"/>
    </location>
</feature>
<dbReference type="Gene3D" id="1.10.10.60">
    <property type="entry name" value="Homeodomain-like"/>
    <property type="match status" value="1"/>
</dbReference>
<reference evidence="6 7" key="1">
    <citation type="journal article" date="2019" name="Nat. Ecol. Evol.">
        <title>Megaphylogeny resolves global patterns of mushroom evolution.</title>
        <authorList>
            <person name="Varga T."/>
            <person name="Krizsan K."/>
            <person name="Foldi C."/>
            <person name="Dima B."/>
            <person name="Sanchez-Garcia M."/>
            <person name="Sanchez-Ramirez S."/>
            <person name="Szollosi G.J."/>
            <person name="Szarkandi J.G."/>
            <person name="Papp V."/>
            <person name="Albert L."/>
            <person name="Andreopoulos W."/>
            <person name="Angelini C."/>
            <person name="Antonin V."/>
            <person name="Barry K.W."/>
            <person name="Bougher N.L."/>
            <person name="Buchanan P."/>
            <person name="Buyck B."/>
            <person name="Bense V."/>
            <person name="Catcheside P."/>
            <person name="Chovatia M."/>
            <person name="Cooper J."/>
            <person name="Damon W."/>
            <person name="Desjardin D."/>
            <person name="Finy P."/>
            <person name="Geml J."/>
            <person name="Haridas S."/>
            <person name="Hughes K."/>
            <person name="Justo A."/>
            <person name="Karasinski D."/>
            <person name="Kautmanova I."/>
            <person name="Kiss B."/>
            <person name="Kocsube S."/>
            <person name="Kotiranta H."/>
            <person name="LaButti K.M."/>
            <person name="Lechner B.E."/>
            <person name="Liimatainen K."/>
            <person name="Lipzen A."/>
            <person name="Lukacs Z."/>
            <person name="Mihaltcheva S."/>
            <person name="Morgado L.N."/>
            <person name="Niskanen T."/>
            <person name="Noordeloos M.E."/>
            <person name="Ohm R.A."/>
            <person name="Ortiz-Santana B."/>
            <person name="Ovrebo C."/>
            <person name="Racz N."/>
            <person name="Riley R."/>
            <person name="Savchenko A."/>
            <person name="Shiryaev A."/>
            <person name="Soop K."/>
            <person name="Spirin V."/>
            <person name="Szebenyi C."/>
            <person name="Tomsovsky M."/>
            <person name="Tulloss R.E."/>
            <person name="Uehling J."/>
            <person name="Grigoriev I.V."/>
            <person name="Vagvolgyi C."/>
            <person name="Papp T."/>
            <person name="Martin F.M."/>
            <person name="Miettinen O."/>
            <person name="Hibbett D.S."/>
            <person name="Nagy L.G."/>
        </authorList>
    </citation>
    <scope>NUCLEOTIDE SEQUENCE [LARGE SCALE GENOMIC DNA]</scope>
    <source>
        <strain evidence="6 7">FP101781</strain>
    </source>
</reference>
<keyword evidence="1 2" id="KW-0371">Homeobox</keyword>
<accession>A0A4Y7SSF2</accession>
<keyword evidence="1 2" id="KW-0539">Nucleus</keyword>
<dbReference type="SMART" id="SM00389">
    <property type="entry name" value="HOX"/>
    <property type="match status" value="1"/>
</dbReference>
<evidence type="ECO:0000313" key="7">
    <source>
        <dbReference type="Proteomes" id="UP000298030"/>
    </source>
</evidence>
<keyword evidence="1 2" id="KW-0238">DNA-binding</keyword>
<gene>
    <name evidence="6" type="ORF">FA13DRAFT_1738961</name>
</gene>
<name>A0A4Y7SSF2_COPMI</name>
<evidence type="ECO:0000256" key="1">
    <source>
        <dbReference type="PROSITE-ProRule" id="PRU00108"/>
    </source>
</evidence>
<dbReference type="Pfam" id="PF00046">
    <property type="entry name" value="Homeodomain"/>
    <property type="match status" value="1"/>
</dbReference>
<feature type="compositionally biased region" description="Pro residues" evidence="3">
    <location>
        <begin position="178"/>
        <end position="189"/>
    </location>
</feature>
<evidence type="ECO:0000256" key="3">
    <source>
        <dbReference type="SAM" id="MobiDB-lite"/>
    </source>
</evidence>
<feature type="domain" description="Homeobox" evidence="5">
    <location>
        <begin position="108"/>
        <end position="170"/>
    </location>
</feature>
<dbReference type="PROSITE" id="PS50071">
    <property type="entry name" value="HOMEOBOX_2"/>
    <property type="match status" value="1"/>
</dbReference>
<dbReference type="AlphaFoldDB" id="A0A4Y7SSF2"/>
<feature type="chain" id="PRO_5021335309" description="Homeobox domain-containing protein" evidence="4">
    <location>
        <begin position="23"/>
        <end position="206"/>
    </location>
</feature>
<comment type="subcellular location">
    <subcellularLocation>
        <location evidence="1 2">Nucleus</location>
    </subcellularLocation>
</comment>
<dbReference type="Proteomes" id="UP000298030">
    <property type="component" value="Unassembled WGS sequence"/>
</dbReference>
<proteinExistence type="predicted"/>
<organism evidence="6 7">
    <name type="scientific">Coprinellus micaceus</name>
    <name type="common">Glistening ink-cap mushroom</name>
    <name type="synonym">Coprinus micaceus</name>
    <dbReference type="NCBI Taxonomy" id="71717"/>
    <lineage>
        <taxon>Eukaryota</taxon>
        <taxon>Fungi</taxon>
        <taxon>Dikarya</taxon>
        <taxon>Basidiomycota</taxon>
        <taxon>Agaricomycotina</taxon>
        <taxon>Agaricomycetes</taxon>
        <taxon>Agaricomycetidae</taxon>
        <taxon>Agaricales</taxon>
        <taxon>Agaricineae</taxon>
        <taxon>Psathyrellaceae</taxon>
        <taxon>Coprinellus</taxon>
    </lineage>
</organism>
<protein>
    <recommendedName>
        <fullName evidence="5">Homeobox domain-containing protein</fullName>
    </recommendedName>
</protein>